<gene>
    <name evidence="2" type="ORF">CK510_04650</name>
</gene>
<dbReference type="PROSITE" id="PS51186">
    <property type="entry name" value="GNAT"/>
    <property type="match status" value="1"/>
</dbReference>
<keyword evidence="2" id="KW-0808">Transferase</keyword>
<dbReference type="Gene3D" id="3.40.630.30">
    <property type="match status" value="1"/>
</dbReference>
<dbReference type="InterPro" id="IPR052523">
    <property type="entry name" value="Trichothecene_AcTrans"/>
</dbReference>
<dbReference type="PANTHER" id="PTHR42791">
    <property type="entry name" value="GNAT FAMILY ACETYLTRANSFERASE"/>
    <property type="match status" value="1"/>
</dbReference>
<evidence type="ECO:0000313" key="2">
    <source>
        <dbReference type="EMBL" id="PAX59931.1"/>
    </source>
</evidence>
<dbReference type="AlphaFoldDB" id="A0A2A2TN40"/>
<evidence type="ECO:0000313" key="3">
    <source>
        <dbReference type="Proteomes" id="UP000218238"/>
    </source>
</evidence>
<protein>
    <submittedName>
        <fullName evidence="2">GNAT family N-acetyltransferase</fullName>
    </submittedName>
</protein>
<dbReference type="InterPro" id="IPR000182">
    <property type="entry name" value="GNAT_dom"/>
</dbReference>
<name>A0A2A2TN40_9CYAN</name>
<sequence length="213" mass="24770">MNTQKIEIKKLEQSQVEKASEVLANAFNQDPIFSYILPQNTLAKSNFIECCCQILLRYSQKYHHIYTTTNDIKGIAIWIPPGHSTNNILRFLRVGVIALLFKISIRKLEIFLSMLFTAEKYHKQSMKEPHWYLMLLGVSPNFQGQGIGGMLLEPVLEQADIEGFPCYVETSTQVAVRFYQRYGFEIIWNGELSKGSPQYWTMKREVRPKKRKL</sequence>
<reference evidence="2 3" key="1">
    <citation type="submission" date="2017-08" db="EMBL/GenBank/DDBJ databases">
        <title>Draft genome sequence of filamentous cyanobacterium Calothrix elsteri CCALA 953.</title>
        <authorList>
            <person name="Gagunashvili A.N."/>
            <person name="Elster J."/>
            <person name="Andresson O.S."/>
        </authorList>
    </citation>
    <scope>NUCLEOTIDE SEQUENCE [LARGE SCALE GENOMIC DNA]</scope>
    <source>
        <strain evidence="2 3">CCALA 953</strain>
    </source>
</reference>
<dbReference type="RefSeq" id="WP_095720581.1">
    <property type="nucleotide sequence ID" value="NZ_NTFS01000030.1"/>
</dbReference>
<dbReference type="CDD" id="cd04301">
    <property type="entry name" value="NAT_SF"/>
    <property type="match status" value="1"/>
</dbReference>
<dbReference type="OrthoDB" id="7057833at2"/>
<accession>A0A2A2TN40</accession>
<dbReference type="EMBL" id="NTFS01000030">
    <property type="protein sequence ID" value="PAX59931.1"/>
    <property type="molecule type" value="Genomic_DNA"/>
</dbReference>
<feature type="domain" description="N-acetyltransferase" evidence="1">
    <location>
        <begin position="129"/>
        <end position="205"/>
    </location>
</feature>
<dbReference type="PANTHER" id="PTHR42791:SF1">
    <property type="entry name" value="N-ACETYLTRANSFERASE DOMAIN-CONTAINING PROTEIN"/>
    <property type="match status" value="1"/>
</dbReference>
<evidence type="ECO:0000259" key="1">
    <source>
        <dbReference type="PROSITE" id="PS51186"/>
    </source>
</evidence>
<organism evidence="2 3">
    <name type="scientific">Brunnivagina elsteri CCALA 953</name>
    <dbReference type="NCBI Taxonomy" id="987040"/>
    <lineage>
        <taxon>Bacteria</taxon>
        <taxon>Bacillati</taxon>
        <taxon>Cyanobacteriota</taxon>
        <taxon>Cyanophyceae</taxon>
        <taxon>Nostocales</taxon>
        <taxon>Calotrichaceae</taxon>
        <taxon>Brunnivagina</taxon>
    </lineage>
</organism>
<comment type="caution">
    <text evidence="2">The sequence shown here is derived from an EMBL/GenBank/DDBJ whole genome shotgun (WGS) entry which is preliminary data.</text>
</comment>
<dbReference type="Pfam" id="PF13508">
    <property type="entry name" value="Acetyltransf_7"/>
    <property type="match status" value="1"/>
</dbReference>
<dbReference type="GO" id="GO:0016747">
    <property type="term" value="F:acyltransferase activity, transferring groups other than amino-acyl groups"/>
    <property type="evidence" value="ECO:0007669"/>
    <property type="project" value="InterPro"/>
</dbReference>
<dbReference type="SUPFAM" id="SSF55729">
    <property type="entry name" value="Acyl-CoA N-acyltransferases (Nat)"/>
    <property type="match status" value="1"/>
</dbReference>
<dbReference type="InterPro" id="IPR016181">
    <property type="entry name" value="Acyl_CoA_acyltransferase"/>
</dbReference>
<dbReference type="Proteomes" id="UP000218238">
    <property type="component" value="Unassembled WGS sequence"/>
</dbReference>
<keyword evidence="3" id="KW-1185">Reference proteome</keyword>
<proteinExistence type="predicted"/>